<dbReference type="Gene3D" id="3.30.310.130">
    <property type="entry name" value="Ubiquitin-related"/>
    <property type="match status" value="1"/>
</dbReference>
<dbReference type="PROSITE" id="PS50600">
    <property type="entry name" value="ULP_PROTEASE"/>
    <property type="match status" value="1"/>
</dbReference>
<dbReference type="InParanoid" id="A0A6I9U291"/>
<evidence type="ECO:0000256" key="4">
    <source>
        <dbReference type="ARBA" id="ARBA00022801"/>
    </source>
</evidence>
<dbReference type="GO" id="GO:0008234">
    <property type="term" value="F:cysteine-type peptidase activity"/>
    <property type="evidence" value="ECO:0007669"/>
    <property type="project" value="InterPro"/>
</dbReference>
<feature type="domain" description="Ubiquitin-like protease family profile" evidence="7">
    <location>
        <begin position="347"/>
        <end position="541"/>
    </location>
</feature>
<dbReference type="InterPro" id="IPR003653">
    <property type="entry name" value="Peptidase_C48_C"/>
</dbReference>
<evidence type="ECO:0000256" key="2">
    <source>
        <dbReference type="ARBA" id="ARBA00022670"/>
    </source>
</evidence>
<dbReference type="GO" id="GO:0006508">
    <property type="term" value="P:proteolysis"/>
    <property type="evidence" value="ECO:0007669"/>
    <property type="project" value="UniProtKB-KW"/>
</dbReference>
<sequence length="804" mass="92377">MGKRRNAKYKSFTAGEVSSAGATYGGGSSKDDKFSVFEFADDDLRVETESRKTLAKFGTRSPSKKPAHHHQSVDKYFFLEYFARGNLTQQNDSENDFPDVDVTDGVPTDRTFEMDVKISPGSLNYKSHAFSVLKHQVFESPCVSKSCEQGNTKPGGCTTGTNHNEVFNVDSDEDERMEFRSPSSSFALADNAGSLKEQSSDCRSRSNDCEAVVVVAPKYVKYGDRYYTSCLLTFSPRCIRLEGSPLGETKRLYYLEWPTFNISKIEYQKCESVKANAVNLHFKYKDTNSGTMELEFVVLDDQWSEKQEEIKSLDVKYKASWETILSKCSFHESFEEIIYPDGDPDAVFISRKDIELLQPRTFINDTIIDFYIKYLLNKTKAEMRHRFHFFNTFFFRKLADMDQDLSRAWEGRDAFQRVRKWTRNVNIFEKDYVFIPVNFSLHWSLIVICHPGEVAKLRDKFMDDSSKLPCILHMDSIRGSHRGLENLIRSYLWEEWKERHNNQEEDISAKFSNLDFVALQLPQQENSFDCGLFLLHYAELFLEQALNFSDTKCIDYLNQDWFHPAEVSLRKRDHIRKVIHRIVEDKAMKDASAVCNNQGLQSGMNEGDSSAHSLQENDVKESCLGIEFPSSDNYEIKEQQSFRDILGQRTSHKELVPINQFRNMRLPMEEGPEKQATSPECTMNRYRADEDDKARPSHCLLSSFRMGEIKASQGTSKTCTGKSPIIIDLQNDEDCVPEAASALKRDKERNDDSSMSSEDLATCVVEDSEEEYETSESVRINRRPTLLISPIRIIKKANYANTVS</sequence>
<evidence type="ECO:0000256" key="1">
    <source>
        <dbReference type="ARBA" id="ARBA00005234"/>
    </source>
</evidence>
<reference evidence="9" key="1">
    <citation type="submission" date="2025-08" db="UniProtKB">
        <authorList>
            <consortium name="RefSeq"/>
        </authorList>
    </citation>
    <scope>IDENTIFICATION</scope>
</reference>
<comment type="similarity">
    <text evidence="1">Belongs to the peptidase C48 family.</text>
</comment>
<dbReference type="Proteomes" id="UP000504604">
    <property type="component" value="Linkage group LG8"/>
</dbReference>
<gene>
    <name evidence="9" type="primary">LOC105169277</name>
</gene>
<dbReference type="InterPro" id="IPR057375">
    <property type="entry name" value="ULP2A/B_PH"/>
</dbReference>
<dbReference type="SUPFAM" id="SSF54001">
    <property type="entry name" value="Cysteine proteinases"/>
    <property type="match status" value="1"/>
</dbReference>
<dbReference type="OrthoDB" id="442460at2759"/>
<evidence type="ECO:0000259" key="7">
    <source>
        <dbReference type="PROSITE" id="PS50600"/>
    </source>
</evidence>
<dbReference type="InterPro" id="IPR038765">
    <property type="entry name" value="Papain-like_cys_pep_sf"/>
</dbReference>
<keyword evidence="8" id="KW-1185">Reference proteome</keyword>
<keyword evidence="3" id="KW-0833">Ubl conjugation pathway</keyword>
<evidence type="ECO:0000256" key="3">
    <source>
        <dbReference type="ARBA" id="ARBA00022786"/>
    </source>
</evidence>
<comment type="function">
    <text evidence="5">Protease that catalyzes two essential functions in the SUMO pathway: processing of full-length SUMOs to their mature forms and deconjugation of SUMO from targeted proteins.</text>
</comment>
<dbReference type="AlphaFoldDB" id="A0A6I9U291"/>
<dbReference type="PANTHER" id="PTHR47764:SF7">
    <property type="entry name" value="ULP1 PROTEASE FAMILY, C-TERMINAL CATALYTIC DOMAIN-CONTAINING PROTEIN-RELATED"/>
    <property type="match status" value="1"/>
</dbReference>
<dbReference type="FunFam" id="3.30.310.130:FF:000006">
    <property type="entry name" value="Probable ubiquitin-like-specific protease 2B"/>
    <property type="match status" value="1"/>
</dbReference>
<evidence type="ECO:0000256" key="6">
    <source>
        <dbReference type="SAM" id="MobiDB-lite"/>
    </source>
</evidence>
<organism evidence="8 9">
    <name type="scientific">Sesamum indicum</name>
    <name type="common">Oriental sesame</name>
    <name type="synonym">Sesamum orientale</name>
    <dbReference type="NCBI Taxonomy" id="4182"/>
    <lineage>
        <taxon>Eukaryota</taxon>
        <taxon>Viridiplantae</taxon>
        <taxon>Streptophyta</taxon>
        <taxon>Embryophyta</taxon>
        <taxon>Tracheophyta</taxon>
        <taxon>Spermatophyta</taxon>
        <taxon>Magnoliopsida</taxon>
        <taxon>eudicotyledons</taxon>
        <taxon>Gunneridae</taxon>
        <taxon>Pentapetalae</taxon>
        <taxon>asterids</taxon>
        <taxon>lamiids</taxon>
        <taxon>Lamiales</taxon>
        <taxon>Pedaliaceae</taxon>
        <taxon>Sesamum</taxon>
    </lineage>
</organism>
<keyword evidence="2 9" id="KW-0645">Protease</keyword>
<dbReference type="Pfam" id="PF25352">
    <property type="entry name" value="PH_ULP"/>
    <property type="match status" value="1"/>
</dbReference>
<dbReference type="GeneID" id="105169277"/>
<name>A0A6I9U291_SESIN</name>
<keyword evidence="4" id="KW-0378">Hydrolase</keyword>
<dbReference type="Gene3D" id="1.10.418.20">
    <property type="match status" value="1"/>
</dbReference>
<dbReference type="Pfam" id="PF02902">
    <property type="entry name" value="Peptidase_C48"/>
    <property type="match status" value="1"/>
</dbReference>
<dbReference type="KEGG" id="sind:105169277"/>
<evidence type="ECO:0000313" key="8">
    <source>
        <dbReference type="Proteomes" id="UP000504604"/>
    </source>
</evidence>
<evidence type="ECO:0000256" key="5">
    <source>
        <dbReference type="ARBA" id="ARBA00057729"/>
    </source>
</evidence>
<feature type="region of interest" description="Disordered" evidence="6">
    <location>
        <begin position="742"/>
        <end position="776"/>
    </location>
</feature>
<proteinExistence type="inferred from homology"/>
<evidence type="ECO:0000313" key="9">
    <source>
        <dbReference type="RefSeq" id="XP_011087947.1"/>
    </source>
</evidence>
<dbReference type="RefSeq" id="XP_011087947.1">
    <property type="nucleotide sequence ID" value="XM_011089645.2"/>
</dbReference>
<protein>
    <submittedName>
        <fullName evidence="9">Probable ubiquitin-like-specific protease 2A isoform X1</fullName>
    </submittedName>
</protein>
<dbReference type="PANTHER" id="PTHR47764">
    <property type="entry name" value="UBIQUITIN-LIKE-SPECIFIC PROTEASE 2B-RELATED"/>
    <property type="match status" value="1"/>
</dbReference>
<accession>A0A6I9U291</accession>
<feature type="compositionally biased region" description="Basic and acidic residues" evidence="6">
    <location>
        <begin position="743"/>
        <end position="752"/>
    </location>
</feature>